<keyword evidence="3" id="KW-1185">Reference proteome</keyword>
<reference evidence="2 3" key="1">
    <citation type="submission" date="2019-04" db="EMBL/GenBank/DDBJ databases">
        <authorList>
            <person name="Li J."/>
        </authorList>
    </citation>
    <scope>NUCLEOTIDE SEQUENCE [LARGE SCALE GENOMIC DNA]</scope>
    <source>
        <strain evidence="2 3">CCTCC AB2016182</strain>
    </source>
</reference>
<dbReference type="AlphaFoldDB" id="A0A4U0QZW1"/>
<organism evidence="2 3">
    <name type="scientific">Paracoccus hibiscisoli</name>
    <dbReference type="NCBI Taxonomy" id="2023261"/>
    <lineage>
        <taxon>Bacteria</taxon>
        <taxon>Pseudomonadati</taxon>
        <taxon>Pseudomonadota</taxon>
        <taxon>Alphaproteobacteria</taxon>
        <taxon>Rhodobacterales</taxon>
        <taxon>Paracoccaceae</taxon>
        <taxon>Paracoccus</taxon>
    </lineage>
</organism>
<protein>
    <submittedName>
        <fullName evidence="2">BLUF domain-containing protein</fullName>
    </submittedName>
</protein>
<evidence type="ECO:0000313" key="3">
    <source>
        <dbReference type="Proteomes" id="UP000306223"/>
    </source>
</evidence>
<proteinExistence type="predicted"/>
<accession>A0A4U0QZW1</accession>
<dbReference type="Pfam" id="PF04940">
    <property type="entry name" value="BLUF"/>
    <property type="match status" value="1"/>
</dbReference>
<dbReference type="PROSITE" id="PS50925">
    <property type="entry name" value="BLUF"/>
    <property type="match status" value="1"/>
</dbReference>
<dbReference type="InterPro" id="IPR007024">
    <property type="entry name" value="BLUF_domain"/>
</dbReference>
<dbReference type="GO" id="GO:0009882">
    <property type="term" value="F:blue light photoreceptor activity"/>
    <property type="evidence" value="ECO:0007669"/>
    <property type="project" value="InterPro"/>
</dbReference>
<gene>
    <name evidence="2" type="ORF">FA740_00190</name>
</gene>
<feature type="domain" description="BLUF" evidence="1">
    <location>
        <begin position="20"/>
        <end position="111"/>
    </location>
</feature>
<dbReference type="GO" id="GO:0071949">
    <property type="term" value="F:FAD binding"/>
    <property type="evidence" value="ECO:0007669"/>
    <property type="project" value="InterPro"/>
</dbReference>
<dbReference type="Gene3D" id="3.30.70.100">
    <property type="match status" value="1"/>
</dbReference>
<dbReference type="EMBL" id="SUNH01000001">
    <property type="protein sequence ID" value="TJZ87909.1"/>
    <property type="molecule type" value="Genomic_DNA"/>
</dbReference>
<dbReference type="SUPFAM" id="SSF54975">
    <property type="entry name" value="Acylphosphatase/BLUF domain-like"/>
    <property type="match status" value="1"/>
</dbReference>
<evidence type="ECO:0000313" key="2">
    <source>
        <dbReference type="EMBL" id="TJZ87909.1"/>
    </source>
</evidence>
<name>A0A4U0QZW1_9RHOB</name>
<dbReference type="Proteomes" id="UP000306223">
    <property type="component" value="Unassembled WGS sequence"/>
</dbReference>
<dbReference type="SMART" id="SM01034">
    <property type="entry name" value="BLUF"/>
    <property type="match status" value="1"/>
</dbReference>
<sequence length="147" mass="17269">MTDQPTLPDADRQTAPDEPIGYLLYRSVARPGLDQDDLDRILERSRRWNRSVGLTGCLHHEDGMFFQWIEGPRPRLFQLLEWLRDDDRHVNVTVLDQGQLSKRLFDDWEMRFSDRQVASLLDWLAARRDRADTGDAQGVADFMRTLR</sequence>
<dbReference type="RefSeq" id="WP_136854755.1">
    <property type="nucleotide sequence ID" value="NZ_JBKBLO010000003.1"/>
</dbReference>
<dbReference type="InterPro" id="IPR036046">
    <property type="entry name" value="Acylphosphatase-like_dom_sf"/>
</dbReference>
<evidence type="ECO:0000259" key="1">
    <source>
        <dbReference type="PROSITE" id="PS50925"/>
    </source>
</evidence>
<dbReference type="OrthoDB" id="196105at2"/>
<comment type="caution">
    <text evidence="2">The sequence shown here is derived from an EMBL/GenBank/DDBJ whole genome shotgun (WGS) entry which is preliminary data.</text>
</comment>